<dbReference type="Proteomes" id="UP000823388">
    <property type="component" value="Chromosome 5K"/>
</dbReference>
<accession>A0A8T0SAX4</accession>
<evidence type="ECO:0000313" key="2">
    <source>
        <dbReference type="EMBL" id="KAG2595731.1"/>
    </source>
</evidence>
<proteinExistence type="predicted"/>
<sequence>MRMSPCSRSWSVSSAGGCAGPPRRMTSRPGPSPSRSRSTSRAAAGAPGALGLHQALARVRHHALPWPAPLTAISTPWLAAPSARSRDGGTAEQGPPRTIHPDAIAAARRMAQPRSAVARHALL</sequence>
<gene>
    <name evidence="2" type="ORF">PVAP13_5KG093987</name>
</gene>
<evidence type="ECO:0000256" key="1">
    <source>
        <dbReference type="SAM" id="MobiDB-lite"/>
    </source>
</evidence>
<feature type="compositionally biased region" description="Low complexity" evidence="1">
    <location>
        <begin position="20"/>
        <end position="49"/>
    </location>
</feature>
<keyword evidence="3" id="KW-1185">Reference proteome</keyword>
<name>A0A8T0SAX4_PANVG</name>
<protein>
    <submittedName>
        <fullName evidence="2">Uncharacterized protein</fullName>
    </submittedName>
</protein>
<organism evidence="2 3">
    <name type="scientific">Panicum virgatum</name>
    <name type="common">Blackwell switchgrass</name>
    <dbReference type="NCBI Taxonomy" id="38727"/>
    <lineage>
        <taxon>Eukaryota</taxon>
        <taxon>Viridiplantae</taxon>
        <taxon>Streptophyta</taxon>
        <taxon>Embryophyta</taxon>
        <taxon>Tracheophyta</taxon>
        <taxon>Spermatophyta</taxon>
        <taxon>Magnoliopsida</taxon>
        <taxon>Liliopsida</taxon>
        <taxon>Poales</taxon>
        <taxon>Poaceae</taxon>
        <taxon>PACMAD clade</taxon>
        <taxon>Panicoideae</taxon>
        <taxon>Panicodae</taxon>
        <taxon>Paniceae</taxon>
        <taxon>Panicinae</taxon>
        <taxon>Panicum</taxon>
        <taxon>Panicum sect. Hiantes</taxon>
    </lineage>
</organism>
<feature type="region of interest" description="Disordered" evidence="1">
    <location>
        <begin position="1"/>
        <end position="49"/>
    </location>
</feature>
<feature type="compositionally biased region" description="Polar residues" evidence="1">
    <location>
        <begin position="1"/>
        <end position="14"/>
    </location>
</feature>
<evidence type="ECO:0000313" key="3">
    <source>
        <dbReference type="Proteomes" id="UP000823388"/>
    </source>
</evidence>
<dbReference type="AlphaFoldDB" id="A0A8T0SAX4"/>
<comment type="caution">
    <text evidence="2">The sequence shown here is derived from an EMBL/GenBank/DDBJ whole genome shotgun (WGS) entry which is preliminary data.</text>
</comment>
<dbReference type="EMBL" id="CM029045">
    <property type="protein sequence ID" value="KAG2595731.1"/>
    <property type="molecule type" value="Genomic_DNA"/>
</dbReference>
<reference evidence="2" key="1">
    <citation type="submission" date="2020-05" db="EMBL/GenBank/DDBJ databases">
        <title>WGS assembly of Panicum virgatum.</title>
        <authorList>
            <person name="Lovell J.T."/>
            <person name="Jenkins J."/>
            <person name="Shu S."/>
            <person name="Juenger T.E."/>
            <person name="Schmutz J."/>
        </authorList>
    </citation>
    <scope>NUCLEOTIDE SEQUENCE</scope>
    <source>
        <strain evidence="2">AP13</strain>
    </source>
</reference>